<evidence type="ECO:0000313" key="2">
    <source>
        <dbReference type="EMBL" id="BAU81418.1"/>
    </source>
</evidence>
<name>A0A170RZV5_STRLU</name>
<proteinExistence type="predicted"/>
<keyword evidence="3" id="KW-1185">Reference proteome</keyword>
<reference evidence="2 3" key="1">
    <citation type="journal article" date="2016" name="Genome Announc.">
        <title>Complete Genome Sequence of Thiostrepton-Producing Streptomyces laurentii ATCC 31255.</title>
        <authorList>
            <person name="Doi K."/>
            <person name="Fujino Y."/>
            <person name="Nagayoshi Y."/>
            <person name="Ohshima T."/>
            <person name="Ogata S."/>
        </authorList>
    </citation>
    <scope>NUCLEOTIDE SEQUENCE [LARGE SCALE GENOMIC DNA]</scope>
    <source>
        <strain evidence="2 3">ATCC 31255</strain>
    </source>
</reference>
<gene>
    <name evidence="2" type="ORF">SLA_0463</name>
</gene>
<evidence type="ECO:0000256" key="1">
    <source>
        <dbReference type="SAM" id="MobiDB-lite"/>
    </source>
</evidence>
<accession>A0A170RZV5</accession>
<dbReference type="EMBL" id="AP017424">
    <property type="protein sequence ID" value="BAU81418.1"/>
    <property type="molecule type" value="Genomic_DNA"/>
</dbReference>
<feature type="region of interest" description="Disordered" evidence="1">
    <location>
        <begin position="47"/>
        <end position="85"/>
    </location>
</feature>
<dbReference type="Proteomes" id="UP000217676">
    <property type="component" value="Chromosome"/>
</dbReference>
<evidence type="ECO:0000313" key="3">
    <source>
        <dbReference type="Proteomes" id="UP000217676"/>
    </source>
</evidence>
<protein>
    <submittedName>
        <fullName evidence="2">Uncharacterized protein</fullName>
    </submittedName>
</protein>
<sequence length="108" mass="11421">MGDGNTGETSRRAPPFRRSHPAVFRNGPGLLSVRPTRAEGVVERRWAVTESRTDSGSVEAHGGRRQGRAGHREAPAQGVDGVPGPPTLSAVDTFVMAAIATAVQRRPV</sequence>
<organism evidence="2 3">
    <name type="scientific">Streptomyces laurentii</name>
    <dbReference type="NCBI Taxonomy" id="39478"/>
    <lineage>
        <taxon>Bacteria</taxon>
        <taxon>Bacillati</taxon>
        <taxon>Actinomycetota</taxon>
        <taxon>Actinomycetes</taxon>
        <taxon>Kitasatosporales</taxon>
        <taxon>Streptomycetaceae</taxon>
        <taxon>Streptomyces</taxon>
    </lineage>
</organism>
<dbReference type="KEGG" id="slau:SLA_0463"/>
<feature type="region of interest" description="Disordered" evidence="1">
    <location>
        <begin position="1"/>
        <end position="31"/>
    </location>
</feature>
<dbReference type="AlphaFoldDB" id="A0A170RZV5"/>